<feature type="binding site" evidence="13">
    <location>
        <position position="279"/>
    </location>
    <ligand>
        <name>sn-glycerol 3-phosphate</name>
        <dbReference type="ChEBI" id="CHEBI:57597"/>
    </ligand>
</feature>
<evidence type="ECO:0000259" key="19">
    <source>
        <dbReference type="Pfam" id="PF07479"/>
    </source>
</evidence>
<feature type="binding site" evidence="13">
    <location>
        <position position="216"/>
    </location>
    <ligand>
        <name>sn-glycerol 3-phosphate</name>
        <dbReference type="ChEBI" id="CHEBI:57597"/>
    </ligand>
</feature>
<evidence type="ECO:0000256" key="6">
    <source>
        <dbReference type="ARBA" id="ARBA00023098"/>
    </source>
</evidence>
<comment type="caution">
    <text evidence="13">Lacks conserved residue(s) required for the propagation of feature annotation.</text>
</comment>
<keyword evidence="8 13" id="KW-1208">Phospholipid metabolism</keyword>
<proteinExistence type="inferred from homology"/>
<dbReference type="GO" id="GO:0008654">
    <property type="term" value="P:phospholipid biosynthetic process"/>
    <property type="evidence" value="ECO:0007669"/>
    <property type="project" value="UniProtKB-KW"/>
</dbReference>
<feature type="binding site" evidence="16">
    <location>
        <position position="165"/>
    </location>
    <ligand>
        <name>NAD(+)</name>
        <dbReference type="ChEBI" id="CHEBI:57540"/>
    </ligand>
</feature>
<dbReference type="Gene3D" id="3.40.50.720">
    <property type="entry name" value="NAD(P)-binding Rossmann-like Domain"/>
    <property type="match status" value="1"/>
</dbReference>
<evidence type="ECO:0000256" key="16">
    <source>
        <dbReference type="PIRSR" id="PIRSR000114-3"/>
    </source>
</evidence>
<keyword evidence="3 13" id="KW-0521">NADP</keyword>
<dbReference type="RefSeq" id="WP_052043600.1">
    <property type="nucleotide sequence ID" value="NZ_JRNI01000019.1"/>
</dbReference>
<dbReference type="OrthoDB" id="9812273at2"/>
<evidence type="ECO:0000256" key="7">
    <source>
        <dbReference type="ARBA" id="ARBA00023209"/>
    </source>
</evidence>
<comment type="pathway">
    <text evidence="13">Membrane lipid metabolism; glycerophospholipid metabolism.</text>
</comment>
<comment type="function">
    <text evidence="13">Catalyzes the reduction of the glycolytic intermediate dihydroxyacetone phosphate (DHAP) to sn-glycerol 3-phosphate (G3P), the key precursor for phospholipid synthesis.</text>
</comment>
<protein>
    <recommendedName>
        <fullName evidence="11 13">Glycerol-3-phosphate dehydrogenase [NAD(P)+]</fullName>
        <ecNumber evidence="10 13">1.1.1.94</ecNumber>
    </recommendedName>
    <alternativeName>
        <fullName evidence="13">NAD(P)(+)-dependent glycerol-3-phosphate dehydrogenase</fullName>
    </alternativeName>
    <alternativeName>
        <fullName evidence="12 13">NAD(P)H-dependent dihydroxyacetone-phosphate reductase</fullName>
    </alternativeName>
</protein>
<dbReference type="FunFam" id="3.40.50.720:FF:000019">
    <property type="entry name" value="Glycerol-3-phosphate dehydrogenase [NAD(P)+]"/>
    <property type="match status" value="1"/>
</dbReference>
<comment type="similarity">
    <text evidence="1 13 17">Belongs to the NAD-dependent glycerol-3-phosphate dehydrogenase family.</text>
</comment>
<dbReference type="SUPFAM" id="SSF51735">
    <property type="entry name" value="NAD(P)-binding Rossmann-fold domains"/>
    <property type="match status" value="1"/>
</dbReference>
<dbReference type="NCBIfam" id="NF000940">
    <property type="entry name" value="PRK00094.1-2"/>
    <property type="match status" value="1"/>
</dbReference>
<feature type="domain" description="Glycerol-3-phosphate dehydrogenase NAD-dependent N-terminal" evidence="18">
    <location>
        <begin position="17"/>
        <end position="183"/>
    </location>
</feature>
<dbReference type="PANTHER" id="PTHR11728">
    <property type="entry name" value="GLYCEROL-3-PHOSPHATE DEHYDROGENASE"/>
    <property type="match status" value="1"/>
</dbReference>
<keyword evidence="5 13" id="KW-0520">NAD</keyword>
<dbReference type="GO" id="GO:0005829">
    <property type="term" value="C:cytosol"/>
    <property type="evidence" value="ECO:0007669"/>
    <property type="project" value="TreeGrafter"/>
</dbReference>
<organism evidence="20 21">
    <name type="scientific">Oligella urethralis DNF00040</name>
    <dbReference type="NCBI Taxonomy" id="1401065"/>
    <lineage>
        <taxon>Bacteria</taxon>
        <taxon>Pseudomonadati</taxon>
        <taxon>Pseudomonadota</taxon>
        <taxon>Betaproteobacteria</taxon>
        <taxon>Burkholderiales</taxon>
        <taxon>Alcaligenaceae</taxon>
        <taxon>Oligella</taxon>
    </lineage>
</organism>
<comment type="caution">
    <text evidence="20">The sequence shown here is derived from an EMBL/GenBank/DDBJ whole genome shotgun (WGS) entry which is preliminary data.</text>
</comment>
<dbReference type="HAMAP" id="MF_00394">
    <property type="entry name" value="NAD_Glyc3P_dehydrog"/>
    <property type="match status" value="1"/>
</dbReference>
<dbReference type="InterPro" id="IPR008927">
    <property type="entry name" value="6-PGluconate_DH-like_C_sf"/>
</dbReference>
<dbReference type="NCBIfam" id="NF000942">
    <property type="entry name" value="PRK00094.1-4"/>
    <property type="match status" value="1"/>
</dbReference>
<comment type="subcellular location">
    <subcellularLocation>
        <location evidence="13">Cytoplasm</location>
    </subcellularLocation>
</comment>
<evidence type="ECO:0000256" key="4">
    <source>
        <dbReference type="ARBA" id="ARBA00023002"/>
    </source>
</evidence>
<keyword evidence="2 13" id="KW-0444">Lipid biosynthesis</keyword>
<dbReference type="InterPro" id="IPR036291">
    <property type="entry name" value="NAD(P)-bd_dom_sf"/>
</dbReference>
<dbReference type="GO" id="GO:0006650">
    <property type="term" value="P:glycerophospholipid metabolic process"/>
    <property type="evidence" value="ECO:0007669"/>
    <property type="project" value="UniProtKB-UniRule"/>
</dbReference>
<feature type="binding site" evidence="13">
    <location>
        <position position="23"/>
    </location>
    <ligand>
        <name>NADPH</name>
        <dbReference type="ChEBI" id="CHEBI:57783"/>
    </ligand>
</feature>
<dbReference type="UniPathway" id="UPA00940"/>
<dbReference type="GO" id="GO:0141153">
    <property type="term" value="F:glycerol-3-phosphate dehydrogenase (NADP+) activity"/>
    <property type="evidence" value="ECO:0007669"/>
    <property type="project" value="RHEA"/>
</dbReference>
<dbReference type="Proteomes" id="UP000029629">
    <property type="component" value="Unassembled WGS sequence"/>
</dbReference>
<feature type="binding site" evidence="16">
    <location>
        <position position="280"/>
    </location>
    <ligand>
        <name>NAD(+)</name>
        <dbReference type="ChEBI" id="CHEBI:57540"/>
    </ligand>
</feature>
<evidence type="ECO:0000256" key="14">
    <source>
        <dbReference type="PIRSR" id="PIRSR000114-1"/>
    </source>
</evidence>
<comment type="catalytic activity">
    <reaction evidence="13">
        <text>sn-glycerol 3-phosphate + NAD(+) = dihydroxyacetone phosphate + NADH + H(+)</text>
        <dbReference type="Rhea" id="RHEA:11092"/>
        <dbReference type="ChEBI" id="CHEBI:15378"/>
        <dbReference type="ChEBI" id="CHEBI:57540"/>
        <dbReference type="ChEBI" id="CHEBI:57597"/>
        <dbReference type="ChEBI" id="CHEBI:57642"/>
        <dbReference type="ChEBI" id="CHEBI:57945"/>
        <dbReference type="EC" id="1.1.1.94"/>
    </reaction>
</comment>
<dbReference type="eggNOG" id="COG0240">
    <property type="taxonomic scope" value="Bacteria"/>
</dbReference>
<dbReference type="PANTHER" id="PTHR11728:SF1">
    <property type="entry name" value="GLYCEROL-3-PHOSPHATE DEHYDROGENASE [NAD(+)] 2, CHLOROPLASTIC"/>
    <property type="match status" value="1"/>
</dbReference>
<evidence type="ECO:0000259" key="18">
    <source>
        <dbReference type="Pfam" id="PF01210"/>
    </source>
</evidence>
<comment type="catalytic activity">
    <reaction evidence="9">
        <text>sn-glycerol 3-phosphate + NADP(+) = dihydroxyacetone phosphate + NADPH + H(+)</text>
        <dbReference type="Rhea" id="RHEA:11096"/>
        <dbReference type="ChEBI" id="CHEBI:15378"/>
        <dbReference type="ChEBI" id="CHEBI:57597"/>
        <dbReference type="ChEBI" id="CHEBI:57642"/>
        <dbReference type="ChEBI" id="CHEBI:57783"/>
        <dbReference type="ChEBI" id="CHEBI:58349"/>
        <dbReference type="EC" id="1.1.1.94"/>
    </reaction>
    <physiologicalReaction direction="right-to-left" evidence="9">
        <dbReference type="Rhea" id="RHEA:11098"/>
    </physiologicalReaction>
</comment>
<keyword evidence="4 13" id="KW-0560">Oxidoreductase</keyword>
<feature type="binding site" evidence="13">
    <location>
        <position position="131"/>
    </location>
    <ligand>
        <name>NADPH</name>
        <dbReference type="ChEBI" id="CHEBI:57783"/>
    </ligand>
</feature>
<feature type="binding site" evidence="13">
    <location>
        <position position="269"/>
    </location>
    <ligand>
        <name>sn-glycerol 3-phosphate</name>
        <dbReference type="ChEBI" id="CHEBI:57597"/>
    </ligand>
</feature>
<evidence type="ECO:0000256" key="11">
    <source>
        <dbReference type="ARBA" id="ARBA00069372"/>
    </source>
</evidence>
<dbReference type="FunFam" id="1.10.1040.10:FF:000001">
    <property type="entry name" value="Glycerol-3-phosphate dehydrogenase [NAD(P)+]"/>
    <property type="match status" value="1"/>
</dbReference>
<keyword evidence="13" id="KW-0963">Cytoplasm</keyword>
<evidence type="ECO:0000256" key="12">
    <source>
        <dbReference type="ARBA" id="ARBA00080511"/>
    </source>
</evidence>
<feature type="binding site" evidence="13">
    <location>
        <position position="280"/>
    </location>
    <ligand>
        <name>sn-glycerol 3-phosphate</name>
        <dbReference type="ChEBI" id="CHEBI:57597"/>
    </ligand>
</feature>
<keyword evidence="6 13" id="KW-0443">Lipid metabolism</keyword>
<sequence length="361" mass="38016">MQLSSSTPSNTPVHTLVIGAGSWGTALAIAAAQTGPVLLWSRHAEQAEHINQQAYNPSYLQDIRLPASLQATADKNTAIAFLQQGIGANTSGSALIIFALPVKAMRQGIQSWLPLFKEAGLEHVPYVWTCKGFEEDSALLPHEVIAAVAPDSTQPNGVLSGPTFAKEVAQGLPVAMTVASQDRIVGERVIQALHHKQTRVYYSNDIIGVEVGGAMKNVIALACGISDGLALGNNARAALITRGLYEIRRLGLAMGGQADTFAGLTGLGDLVLTATGDLSRNRQVGLALAKGQRLDEILATGLTAEGVRCARAALARANSLGIEMPITEVVCDILFDDLNSLESVAKLLAREVKAEEISTLP</sequence>
<dbReference type="Pfam" id="PF01210">
    <property type="entry name" value="NAD_Gly3P_dh_N"/>
    <property type="match status" value="1"/>
</dbReference>
<evidence type="ECO:0000256" key="8">
    <source>
        <dbReference type="ARBA" id="ARBA00023264"/>
    </source>
</evidence>
<dbReference type="AlphaFoldDB" id="A0A096AJM9"/>
<gene>
    <name evidence="13" type="primary">gpsA</name>
    <name evidence="20" type="ORF">HMPREF2130_05440</name>
</gene>
<dbReference type="GO" id="GO:0051287">
    <property type="term" value="F:NAD binding"/>
    <property type="evidence" value="ECO:0007669"/>
    <property type="project" value="InterPro"/>
</dbReference>
<feature type="binding site" evidence="13">
    <location>
        <position position="280"/>
    </location>
    <ligand>
        <name>NADPH</name>
        <dbReference type="ChEBI" id="CHEBI:57783"/>
    </ligand>
</feature>
<feature type="binding site" evidence="13">
    <location>
        <position position="131"/>
    </location>
    <ligand>
        <name>sn-glycerol 3-phosphate</name>
        <dbReference type="ChEBI" id="CHEBI:57597"/>
    </ligand>
</feature>
<evidence type="ECO:0000256" key="1">
    <source>
        <dbReference type="ARBA" id="ARBA00011009"/>
    </source>
</evidence>
<feature type="binding site" evidence="13">
    <location>
        <position position="305"/>
    </location>
    <ligand>
        <name>NADPH</name>
        <dbReference type="ChEBI" id="CHEBI:57783"/>
    </ligand>
</feature>
<dbReference type="EMBL" id="JRNI01000019">
    <property type="protein sequence ID" value="KGF30862.1"/>
    <property type="molecule type" value="Genomic_DNA"/>
</dbReference>
<feature type="binding site" evidence="16">
    <location>
        <begin position="19"/>
        <end position="24"/>
    </location>
    <ligand>
        <name>NAD(+)</name>
        <dbReference type="ChEBI" id="CHEBI:57540"/>
    </ligand>
</feature>
<dbReference type="GO" id="GO:0005975">
    <property type="term" value="P:carbohydrate metabolic process"/>
    <property type="evidence" value="ECO:0007669"/>
    <property type="project" value="InterPro"/>
</dbReference>
<dbReference type="InterPro" id="IPR013328">
    <property type="entry name" value="6PGD_dom2"/>
</dbReference>
<feature type="binding site" evidence="15">
    <location>
        <begin position="280"/>
        <end position="281"/>
    </location>
    <ligand>
        <name>substrate</name>
    </ligand>
</feature>
<evidence type="ECO:0000256" key="17">
    <source>
        <dbReference type="RuleBase" id="RU000437"/>
    </source>
</evidence>
<dbReference type="Gene3D" id="1.10.1040.10">
    <property type="entry name" value="N-(1-d-carboxylethyl)-l-norvaline Dehydrogenase, domain 2"/>
    <property type="match status" value="1"/>
</dbReference>
<dbReference type="Pfam" id="PF07479">
    <property type="entry name" value="NAD_Gly3P_dh_C"/>
    <property type="match status" value="1"/>
</dbReference>
<dbReference type="PIRSF" id="PIRSF000114">
    <property type="entry name" value="Glycerol-3-P_dh"/>
    <property type="match status" value="1"/>
</dbReference>
<feature type="binding site" evidence="13">
    <location>
        <position position="43"/>
    </location>
    <ligand>
        <name>NADPH</name>
        <dbReference type="ChEBI" id="CHEBI:57783"/>
    </ligand>
</feature>
<dbReference type="InterPro" id="IPR006109">
    <property type="entry name" value="G3P_DH_NAD-dep_C"/>
</dbReference>
<feature type="binding site" evidence="15">
    <location>
        <position position="131"/>
    </location>
    <ligand>
        <name>substrate</name>
    </ligand>
</feature>
<feature type="binding site" evidence="13">
    <location>
        <position position="281"/>
    </location>
    <ligand>
        <name>sn-glycerol 3-phosphate</name>
        <dbReference type="ChEBI" id="CHEBI:57597"/>
    </ligand>
</feature>
<evidence type="ECO:0000256" key="5">
    <source>
        <dbReference type="ARBA" id="ARBA00023027"/>
    </source>
</evidence>
<name>A0A096AJM9_9BURK</name>
<dbReference type="InterPro" id="IPR011128">
    <property type="entry name" value="G3P_DH_NAD-dep_N"/>
</dbReference>
<dbReference type="GO" id="GO:0046167">
    <property type="term" value="P:glycerol-3-phosphate biosynthetic process"/>
    <property type="evidence" value="ECO:0007669"/>
    <property type="project" value="UniProtKB-UniRule"/>
</dbReference>
<evidence type="ECO:0000256" key="2">
    <source>
        <dbReference type="ARBA" id="ARBA00022516"/>
    </source>
</evidence>
<feature type="binding site" evidence="13">
    <location>
        <position position="161"/>
    </location>
    <ligand>
        <name>sn-glycerol 3-phosphate</name>
        <dbReference type="ChEBI" id="CHEBI:57597"/>
    </ligand>
</feature>
<evidence type="ECO:0000256" key="15">
    <source>
        <dbReference type="PIRSR" id="PIRSR000114-2"/>
    </source>
</evidence>
<evidence type="ECO:0000256" key="13">
    <source>
        <dbReference type="HAMAP-Rule" id="MF_00394"/>
    </source>
</evidence>
<feature type="binding site" evidence="13">
    <location>
        <position position="165"/>
    </location>
    <ligand>
        <name>NADPH</name>
        <dbReference type="ChEBI" id="CHEBI:57783"/>
    </ligand>
</feature>
<evidence type="ECO:0000256" key="10">
    <source>
        <dbReference type="ARBA" id="ARBA00066687"/>
    </source>
</evidence>
<feature type="domain" description="Glycerol-3-phosphate dehydrogenase NAD-dependent C-terminal" evidence="19">
    <location>
        <begin position="205"/>
        <end position="340"/>
    </location>
</feature>
<dbReference type="PROSITE" id="PS00957">
    <property type="entry name" value="NAD_G3PDH"/>
    <property type="match status" value="1"/>
</dbReference>
<dbReference type="EC" id="1.1.1.94" evidence="10 13"/>
<feature type="binding site" evidence="13">
    <location>
        <position position="59"/>
    </location>
    <ligand>
        <name>NADPH</name>
        <dbReference type="ChEBI" id="CHEBI:57783"/>
    </ligand>
</feature>
<evidence type="ECO:0000256" key="3">
    <source>
        <dbReference type="ARBA" id="ARBA00022857"/>
    </source>
</evidence>
<dbReference type="SUPFAM" id="SSF48179">
    <property type="entry name" value="6-phosphogluconate dehydrogenase C-terminal domain-like"/>
    <property type="match status" value="1"/>
</dbReference>
<reference evidence="20 21" key="1">
    <citation type="submission" date="2014-07" db="EMBL/GenBank/DDBJ databases">
        <authorList>
            <person name="McCorrison J."/>
            <person name="Sanka R."/>
            <person name="Torralba M."/>
            <person name="Gillis M."/>
            <person name="Haft D.H."/>
            <person name="Methe B."/>
            <person name="Sutton G."/>
            <person name="Nelson K.E."/>
        </authorList>
    </citation>
    <scope>NUCLEOTIDE SEQUENCE [LARGE SCALE GENOMIC DNA]</scope>
    <source>
        <strain evidence="20 21">DNF00040</strain>
    </source>
</reference>
<dbReference type="PRINTS" id="PR00077">
    <property type="entry name" value="GPDHDRGNASE"/>
</dbReference>
<dbReference type="InterPro" id="IPR006168">
    <property type="entry name" value="G3P_DH_NAD-dep"/>
</dbReference>
<accession>A0A096AJM9</accession>
<evidence type="ECO:0000313" key="21">
    <source>
        <dbReference type="Proteomes" id="UP000029629"/>
    </source>
</evidence>
<dbReference type="GO" id="GO:0046168">
    <property type="term" value="P:glycerol-3-phosphate catabolic process"/>
    <property type="evidence" value="ECO:0007669"/>
    <property type="project" value="InterPro"/>
</dbReference>
<evidence type="ECO:0000256" key="9">
    <source>
        <dbReference type="ARBA" id="ARBA00052716"/>
    </source>
</evidence>
<keyword evidence="21" id="KW-1185">Reference proteome</keyword>
<feature type="binding site" evidence="13">
    <location>
        <position position="163"/>
    </location>
    <ligand>
        <name>sn-glycerol 3-phosphate</name>
        <dbReference type="ChEBI" id="CHEBI:57597"/>
    </ligand>
</feature>
<feature type="binding site" evidence="13">
    <location>
        <position position="42"/>
    </location>
    <ligand>
        <name>NADPH</name>
        <dbReference type="ChEBI" id="CHEBI:57783"/>
    </ligand>
</feature>
<keyword evidence="13" id="KW-0547">Nucleotide-binding</keyword>
<feature type="active site" description="Proton acceptor" evidence="13 14">
    <location>
        <position position="216"/>
    </location>
</feature>
<dbReference type="GO" id="GO:0141152">
    <property type="term" value="F:glycerol-3-phosphate dehydrogenase (NAD+) activity"/>
    <property type="evidence" value="ECO:0007669"/>
    <property type="project" value="RHEA"/>
</dbReference>
<feature type="binding site" evidence="13">
    <location>
        <position position="22"/>
    </location>
    <ligand>
        <name>NADPH</name>
        <dbReference type="ChEBI" id="CHEBI:57783"/>
    </ligand>
</feature>
<evidence type="ECO:0000313" key="20">
    <source>
        <dbReference type="EMBL" id="KGF30862.1"/>
    </source>
</evidence>
<keyword evidence="7 13" id="KW-0594">Phospholipid biosynthesis</keyword>